<evidence type="ECO:0008006" key="5">
    <source>
        <dbReference type="Google" id="ProtNLM"/>
    </source>
</evidence>
<dbReference type="STRING" id="683840.U5H0A8"/>
<keyword evidence="4" id="KW-1185">Reference proteome</keyword>
<proteinExistence type="predicted"/>
<reference evidence="4" key="1">
    <citation type="submission" date="2010-11" db="EMBL/GenBank/DDBJ databases">
        <title>The genome sequence of Microbotryum violaceum strain p1A1 Lamole.</title>
        <authorList>
            <person name="Cuomo C."/>
            <person name="Perlin M."/>
            <person name="Young S.K."/>
            <person name="Zeng Q."/>
            <person name="Gargeya S."/>
            <person name="Alvarado L."/>
            <person name="Berlin A."/>
            <person name="Chapman S.B."/>
            <person name="Chen Z."/>
            <person name="Freedman E."/>
            <person name="Gellesch M."/>
            <person name="Goldberg J."/>
            <person name="Griggs A."/>
            <person name="Gujja S."/>
            <person name="Heilman E."/>
            <person name="Heiman D."/>
            <person name="Howarth C."/>
            <person name="Mehta T."/>
            <person name="Neiman D."/>
            <person name="Pearson M."/>
            <person name="Roberts A."/>
            <person name="Saif S."/>
            <person name="Shea T."/>
            <person name="Shenoy N."/>
            <person name="Sisk P."/>
            <person name="Stolte C."/>
            <person name="Sykes S."/>
            <person name="White J."/>
            <person name="Yandava C."/>
            <person name="Haas B."/>
            <person name="Nusbaum C."/>
            <person name="Birren B."/>
        </authorList>
    </citation>
    <scope>NUCLEOTIDE SEQUENCE [LARGE SCALE GENOMIC DNA]</scope>
    <source>
        <strain evidence="4">p1A1 Lamole</strain>
    </source>
</reference>
<dbReference type="OrthoDB" id="10249045at2759"/>
<dbReference type="EMBL" id="GL541646">
    <property type="protein sequence ID" value="KDE09130.1"/>
    <property type="molecule type" value="Genomic_DNA"/>
</dbReference>
<dbReference type="PANTHER" id="PTHR31014">
    <property type="entry name" value="MITOCHONDRIAL TRANSLATION SYSTEM COMPONENT PET127-RELATED"/>
    <property type="match status" value="1"/>
</dbReference>
<feature type="region of interest" description="Disordered" evidence="1">
    <location>
        <begin position="414"/>
        <end position="446"/>
    </location>
</feature>
<feature type="compositionally biased region" description="Polar residues" evidence="1">
    <location>
        <begin position="170"/>
        <end position="208"/>
    </location>
</feature>
<name>U5H0A8_USTV1</name>
<dbReference type="HOGENOM" id="CLU_294957_0_0_1"/>
<dbReference type="Proteomes" id="UP000017200">
    <property type="component" value="Unassembled WGS sequence"/>
</dbReference>
<feature type="compositionally biased region" description="Low complexity" evidence="1">
    <location>
        <begin position="16"/>
        <end position="121"/>
    </location>
</feature>
<dbReference type="InParanoid" id="U5H0A8"/>
<evidence type="ECO:0000256" key="1">
    <source>
        <dbReference type="SAM" id="MobiDB-lite"/>
    </source>
</evidence>
<feature type="compositionally biased region" description="Polar residues" evidence="1">
    <location>
        <begin position="136"/>
        <end position="156"/>
    </location>
</feature>
<sequence>MLTPSWLTRHAASLATRTTCSSLSSTPSRTTSGSSGSSGSPGSSSSQPSPSPFRSCLSSSSPLQSSPLQSSPLQSSPSSASSHRTFTSTSASAVSSQSSTEVSSTNTTNTPSTSSSATTPPLTLAERVAHARRLRSSPSESASQEQLFRTSSSNSAEVIDRLLSKSIASTAQDANQGTTASASESDSSQPDPSMPNGTISSFARQFTPQRPALRRVRNKPRASTPPTHNEMLEATAAEPRQSSTRQAAPSTSTSISSPSSAPSPGLKPRRVLSSRPPPHEKVVAKTLWQLNRLQGRLTAAERTLASLETPWEALDTEARSTLQKLYQERVQRELSGPCKTVPSKNLKETDAAPDDTGMGEIDHLVHVARLTEVPRDDSPFFGELHGKRKSLNAHLVKTLHVRQGQLQRKLDWLQRERLPPPGSSTSSTRNATRVEPELPPLPPRSDYSNFLTAASTPVTVLPRSPAPIAKLTHGLQRVLFNPGVHFLQDPRSRVWNFPRGLLNDVPPIEDFDQSKLPRYVTSSQDKDLMALAQKEGKKLVGSTSSTVAMLCQIYFWISKGKEVNLDMLSSIWTKQNKDFSMGQQLPASVELLYEDGRYSIDADKTIDVTSGMNVLADYGHMMEKLLTTDQPEFRRFLKSSPNPAASEVDQRQAYHYMATDHMVLRSQLDAHDPHLPNVSFDLKTRGTIAIRQDRLNYIEGAGYTVDRLRGLWNSFEREYYDLIRSAFLKYQFQARIGHMDGCFVAYHSTRTFYGFQYVPIEEMDVALFGNHETGNQIFRLALGFLEQILLEATSLYPERSIRMTFAASPKEDVLRVFVTPQSSGGSTTDDVGGPLTLLEYRGTNYVNGQPVRHVMIGPREDTPAPPTPKPAADEAPVRTTPPHLLPSKWEIGYSVTRSSTSDPDGSPLTPQEVRSMLASVRATQRMFSTLYLPSGISLHDLEDARKRVAAAYETGEEPSEDDLKLIKMLPEREGMKYGRPSKLVSQLRMRAKSNAKTNEQQESDDENSGHYEMTSTLVSRMDRFEEE</sequence>
<dbReference type="EMBL" id="AEIJ01000074">
    <property type="status" value="NOT_ANNOTATED_CDS"/>
    <property type="molecule type" value="Genomic_DNA"/>
</dbReference>
<feature type="region of interest" description="Disordered" evidence="1">
    <location>
        <begin position="14"/>
        <end position="157"/>
    </location>
</feature>
<dbReference type="InterPro" id="IPR013943">
    <property type="entry name" value="Pet127"/>
</dbReference>
<evidence type="ECO:0000313" key="2">
    <source>
        <dbReference type="EMBL" id="KDE09130.1"/>
    </source>
</evidence>
<feature type="region of interest" description="Disordered" evidence="1">
    <location>
        <begin position="337"/>
        <end position="358"/>
    </location>
</feature>
<feature type="region of interest" description="Disordered" evidence="1">
    <location>
        <begin position="976"/>
        <end position="1027"/>
    </location>
</feature>
<evidence type="ECO:0000313" key="3">
    <source>
        <dbReference type="EnsemblFungi" id="MVLG_00844T0"/>
    </source>
</evidence>
<protein>
    <recommendedName>
        <fullName evidence="5">Pet127-domain-containing protein</fullName>
    </recommendedName>
</protein>
<dbReference type="PANTHER" id="PTHR31014:SF0">
    <property type="entry name" value="MITOCHONDRIAL TRANSLATION SYSTEM COMPONENT PET127-RELATED"/>
    <property type="match status" value="1"/>
</dbReference>
<reference evidence="3" key="4">
    <citation type="submission" date="2015-06" db="UniProtKB">
        <authorList>
            <consortium name="EnsemblFungi"/>
        </authorList>
    </citation>
    <scope>IDENTIFICATION</scope>
</reference>
<feature type="region of interest" description="Disordered" evidence="1">
    <location>
        <begin position="857"/>
        <end position="883"/>
    </location>
</feature>
<reference evidence="2 4" key="3">
    <citation type="journal article" date="2015" name="BMC Genomics">
        <title>Sex and parasites: genomic and transcriptomic analysis of Microbotryum lychnidis-dioicae, the biotrophic and plant-castrating anther smut fungus.</title>
        <authorList>
            <person name="Perlin M.H."/>
            <person name="Amselem J."/>
            <person name="Fontanillas E."/>
            <person name="Toh S.S."/>
            <person name="Chen Z."/>
            <person name="Goldberg J."/>
            <person name="Duplessis S."/>
            <person name="Henrissat B."/>
            <person name="Young S."/>
            <person name="Zeng Q."/>
            <person name="Aguileta G."/>
            <person name="Petit E."/>
            <person name="Badouin H."/>
            <person name="Andrews J."/>
            <person name="Razeeq D."/>
            <person name="Gabaldon T."/>
            <person name="Quesneville H."/>
            <person name="Giraud T."/>
            <person name="Hood M.E."/>
            <person name="Schultz D.J."/>
            <person name="Cuomo C.A."/>
        </authorList>
    </citation>
    <scope>NUCLEOTIDE SEQUENCE [LARGE SCALE GENOMIC DNA]</scope>
    <source>
        <strain evidence="2">P1A1 Lamole</strain>
        <strain evidence="4">p1A1 Lamole</strain>
    </source>
</reference>
<feature type="compositionally biased region" description="Low complexity" evidence="1">
    <location>
        <begin position="247"/>
        <end position="264"/>
    </location>
</feature>
<reference evidence="2" key="2">
    <citation type="submission" date="2010-11" db="EMBL/GenBank/DDBJ databases">
        <authorList>
            <consortium name="The Broad Institute Genome Sequencing Platform"/>
            <person name="Earl A."/>
            <person name="Ward D."/>
            <person name="Feldgarden M."/>
            <person name="Gevers D."/>
            <person name="Butler R."/>
            <person name="Young S.K."/>
            <person name="Zeng Q."/>
            <person name="Gargeya S."/>
            <person name="Fitzgerald M."/>
            <person name="Haas B."/>
            <person name="Abouelleil A."/>
            <person name="Alvarado L."/>
            <person name="Arachchi H.M."/>
            <person name="Berlin A."/>
            <person name="Brown A."/>
            <person name="Chapman S.B."/>
            <person name="Chen Z."/>
            <person name="Dunbar C."/>
            <person name="Freedman E."/>
            <person name="Gearin G."/>
            <person name="Gellesch M."/>
            <person name="Goldberg J."/>
            <person name="Griggs A."/>
            <person name="Gujja S."/>
            <person name="Heilman E."/>
            <person name="Heiman D."/>
            <person name="Howarth C."/>
            <person name="Larson L."/>
            <person name="Lui A."/>
            <person name="MacDonald P.J.P."/>
            <person name="Mehta T."/>
            <person name="Montmayeur A."/>
            <person name="Murphy C."/>
            <person name="Neiman D."/>
            <person name="Pearson M."/>
            <person name="Priest M."/>
            <person name="Roberts A."/>
            <person name="Saif S."/>
            <person name="Shea T."/>
            <person name="Shenoy N."/>
            <person name="Sisk P."/>
            <person name="Stolte C."/>
            <person name="Sykes S."/>
            <person name="White J."/>
            <person name="Yandava C."/>
            <person name="Wortman J."/>
            <person name="Nusbaum C."/>
            <person name="Birren B."/>
        </authorList>
    </citation>
    <scope>NUCLEOTIDE SEQUENCE</scope>
    <source>
        <strain evidence="2">P1A1 Lamole</strain>
    </source>
</reference>
<dbReference type="AlphaFoldDB" id="U5H0A8"/>
<accession>U5H0A8</accession>
<dbReference type="GO" id="GO:0000964">
    <property type="term" value="P:mitochondrial RNA 5'-end processing"/>
    <property type="evidence" value="ECO:0007669"/>
    <property type="project" value="TreeGrafter"/>
</dbReference>
<gene>
    <name evidence="2" type="ORF">MVLG_00844</name>
</gene>
<feature type="region of interest" description="Disordered" evidence="1">
    <location>
        <begin position="170"/>
        <end position="278"/>
    </location>
</feature>
<dbReference type="EnsemblFungi" id="MVLG_00844T0">
    <property type="protein sequence ID" value="MVLG_00844T0"/>
    <property type="gene ID" value="MVLG_00844"/>
</dbReference>
<dbReference type="Pfam" id="PF08634">
    <property type="entry name" value="Pet127"/>
    <property type="match status" value="1"/>
</dbReference>
<evidence type="ECO:0000313" key="4">
    <source>
        <dbReference type="Proteomes" id="UP000017200"/>
    </source>
</evidence>
<dbReference type="GO" id="GO:0005740">
    <property type="term" value="C:mitochondrial envelope"/>
    <property type="evidence" value="ECO:0007669"/>
    <property type="project" value="TreeGrafter"/>
</dbReference>
<organism evidence="2">
    <name type="scientific">Microbotryum lychnidis-dioicae (strain p1A1 Lamole / MvSl-1064)</name>
    <name type="common">Anther smut fungus</name>
    <dbReference type="NCBI Taxonomy" id="683840"/>
    <lineage>
        <taxon>Eukaryota</taxon>
        <taxon>Fungi</taxon>
        <taxon>Dikarya</taxon>
        <taxon>Basidiomycota</taxon>
        <taxon>Pucciniomycotina</taxon>
        <taxon>Microbotryomycetes</taxon>
        <taxon>Microbotryales</taxon>
        <taxon>Microbotryaceae</taxon>
        <taxon>Microbotryum</taxon>
    </lineage>
</organism>